<evidence type="ECO:0000313" key="1">
    <source>
        <dbReference type="EMBL" id="MFD2873662.1"/>
    </source>
</evidence>
<organism evidence="1 2">
    <name type="scientific">Mucilaginibacter ximonensis</name>
    <dbReference type="NCBI Taxonomy" id="538021"/>
    <lineage>
        <taxon>Bacteria</taxon>
        <taxon>Pseudomonadati</taxon>
        <taxon>Bacteroidota</taxon>
        <taxon>Sphingobacteriia</taxon>
        <taxon>Sphingobacteriales</taxon>
        <taxon>Sphingobacteriaceae</taxon>
        <taxon>Mucilaginibacter</taxon>
    </lineage>
</organism>
<dbReference type="Proteomes" id="UP001597557">
    <property type="component" value="Unassembled WGS sequence"/>
</dbReference>
<name>A0ABW5YFQ3_9SPHI</name>
<accession>A0ABW5YFQ3</accession>
<comment type="caution">
    <text evidence="1">The sequence shown here is derived from an EMBL/GenBank/DDBJ whole genome shotgun (WGS) entry which is preliminary data.</text>
</comment>
<reference evidence="2" key="1">
    <citation type="journal article" date="2019" name="Int. J. Syst. Evol. Microbiol.">
        <title>The Global Catalogue of Microorganisms (GCM) 10K type strain sequencing project: providing services to taxonomists for standard genome sequencing and annotation.</title>
        <authorList>
            <consortium name="The Broad Institute Genomics Platform"/>
            <consortium name="The Broad Institute Genome Sequencing Center for Infectious Disease"/>
            <person name="Wu L."/>
            <person name="Ma J."/>
        </authorList>
    </citation>
    <scope>NUCLEOTIDE SEQUENCE [LARGE SCALE GENOMIC DNA]</scope>
    <source>
        <strain evidence="2">KCTC 22437</strain>
    </source>
</reference>
<gene>
    <name evidence="1" type="ORF">ACFS5N_14345</name>
</gene>
<evidence type="ECO:0000313" key="2">
    <source>
        <dbReference type="Proteomes" id="UP001597557"/>
    </source>
</evidence>
<dbReference type="RefSeq" id="WP_377186855.1">
    <property type="nucleotide sequence ID" value="NZ_JBHUPD010000003.1"/>
</dbReference>
<dbReference type="EMBL" id="JBHUPD010000003">
    <property type="protein sequence ID" value="MFD2873662.1"/>
    <property type="molecule type" value="Genomic_DNA"/>
</dbReference>
<protein>
    <submittedName>
        <fullName evidence="1">Uncharacterized protein</fullName>
    </submittedName>
</protein>
<sequence>MSYSVRLLLLAILFYTAKGLFAQEIVNKGDIAIHIVDADAWGMHKFFIDIYKHRNQVKIVYAHRDSIKHAEIRRDPAYKPISHAAFRYPSSDPRGQSALDSLTKYFDLHSVYTRDSVTIDIKHDTAYGNLLSRIAKTSEAELKRKHDDVHVLDGDFPSFIVITNRENKKAEAQSPTMQSHPLLFTLLHHTMEEGKSLKAADKIRKYYGY</sequence>
<keyword evidence="2" id="KW-1185">Reference proteome</keyword>
<proteinExistence type="predicted"/>